<evidence type="ECO:0000313" key="2">
    <source>
        <dbReference type="Proteomes" id="UP001202328"/>
    </source>
</evidence>
<organism evidence="1 2">
    <name type="scientific">Papaver atlanticum</name>
    <dbReference type="NCBI Taxonomy" id="357466"/>
    <lineage>
        <taxon>Eukaryota</taxon>
        <taxon>Viridiplantae</taxon>
        <taxon>Streptophyta</taxon>
        <taxon>Embryophyta</taxon>
        <taxon>Tracheophyta</taxon>
        <taxon>Spermatophyta</taxon>
        <taxon>Magnoliopsida</taxon>
        <taxon>Ranunculales</taxon>
        <taxon>Papaveraceae</taxon>
        <taxon>Papaveroideae</taxon>
        <taxon>Papaver</taxon>
    </lineage>
</organism>
<keyword evidence="2" id="KW-1185">Reference proteome</keyword>
<dbReference type="PANTHER" id="PTHR45722">
    <property type="entry name" value="60S RIBOSOMAL PROTEIN L35"/>
    <property type="match status" value="1"/>
</dbReference>
<dbReference type="GO" id="GO:0022625">
    <property type="term" value="C:cytosolic large ribosomal subunit"/>
    <property type="evidence" value="ECO:0007669"/>
    <property type="project" value="InterPro"/>
</dbReference>
<name>A0AAD4X3D4_9MAGN</name>
<dbReference type="Gene3D" id="6.10.250.3450">
    <property type="match status" value="1"/>
</dbReference>
<dbReference type="AlphaFoldDB" id="A0AAD4X3D4"/>
<dbReference type="Proteomes" id="UP001202328">
    <property type="component" value="Unassembled WGS sequence"/>
</dbReference>
<comment type="caution">
    <text evidence="1">The sequence shown here is derived from an EMBL/GenBank/DDBJ whole genome shotgun (WGS) entry which is preliminary data.</text>
</comment>
<evidence type="ECO:0000313" key="1">
    <source>
        <dbReference type="EMBL" id="KAI3835304.1"/>
    </source>
</evidence>
<dbReference type="PANTHER" id="PTHR45722:SF2">
    <property type="entry name" value="LARGE RIBOSOMAL SUBUNIT PROTEIN UL29-RELATED"/>
    <property type="match status" value="1"/>
</dbReference>
<proteinExistence type="predicted"/>
<dbReference type="EMBL" id="JAJJMB010017752">
    <property type="protein sequence ID" value="KAI3835304.1"/>
    <property type="molecule type" value="Genomic_DNA"/>
</dbReference>
<feature type="non-terminal residue" evidence="1">
    <location>
        <position position="1"/>
    </location>
</feature>
<accession>A0AAD4X3D4</accession>
<feature type="non-terminal residue" evidence="1">
    <location>
        <position position="54"/>
    </location>
</feature>
<dbReference type="InterPro" id="IPR045059">
    <property type="entry name" value="Ribosomal_uL29_euk"/>
</dbReference>
<dbReference type="GO" id="GO:0003735">
    <property type="term" value="F:structural constituent of ribosome"/>
    <property type="evidence" value="ECO:0007669"/>
    <property type="project" value="TreeGrafter"/>
</dbReference>
<dbReference type="GO" id="GO:0003729">
    <property type="term" value="F:mRNA binding"/>
    <property type="evidence" value="ECO:0007669"/>
    <property type="project" value="TreeGrafter"/>
</dbReference>
<sequence length="54" mass="6403">SLLRLAKVTGGASNKLSKMYNKKFFPLDLRPKKTRTIHRRLTKHQVCDFNHFLF</sequence>
<gene>
    <name evidence="1" type="ORF">MKW98_020420</name>
</gene>
<protein>
    <submittedName>
        <fullName evidence="1">Uncharacterized protein</fullName>
    </submittedName>
</protein>
<dbReference type="GO" id="GO:0000463">
    <property type="term" value="P:maturation of LSU-rRNA from tricistronic rRNA transcript (SSU-rRNA, 5.8S rRNA, LSU-rRNA)"/>
    <property type="evidence" value="ECO:0007669"/>
    <property type="project" value="InterPro"/>
</dbReference>
<reference evidence="1" key="1">
    <citation type="submission" date="2022-04" db="EMBL/GenBank/DDBJ databases">
        <title>A functionally conserved STORR gene fusion in Papaver species that diverged 16.8 million years ago.</title>
        <authorList>
            <person name="Catania T."/>
        </authorList>
    </citation>
    <scope>NUCLEOTIDE SEQUENCE</scope>
    <source>
        <strain evidence="1">S-188037</strain>
    </source>
</reference>